<evidence type="ECO:0000313" key="4">
    <source>
        <dbReference type="Proteomes" id="UP000623681"/>
    </source>
</evidence>
<evidence type="ECO:0000259" key="2">
    <source>
        <dbReference type="SMART" id="SM00849"/>
    </source>
</evidence>
<dbReference type="SMART" id="SM00849">
    <property type="entry name" value="Lactamase_B"/>
    <property type="match status" value="1"/>
</dbReference>
<organism evidence="3 4">
    <name type="scientific">Clostridium paridis</name>
    <dbReference type="NCBI Taxonomy" id="2803863"/>
    <lineage>
        <taxon>Bacteria</taxon>
        <taxon>Bacillati</taxon>
        <taxon>Bacillota</taxon>
        <taxon>Clostridia</taxon>
        <taxon>Eubacteriales</taxon>
        <taxon>Clostridiaceae</taxon>
        <taxon>Clostridium</taxon>
    </lineage>
</organism>
<proteinExistence type="predicted"/>
<feature type="signal peptide" evidence="1">
    <location>
        <begin position="1"/>
        <end position="24"/>
    </location>
</feature>
<dbReference type="PANTHER" id="PTHR30619:SF7">
    <property type="entry name" value="BETA-LACTAMASE DOMAIN PROTEIN"/>
    <property type="match status" value="1"/>
</dbReference>
<reference evidence="3" key="1">
    <citation type="submission" date="2021-01" db="EMBL/GenBank/DDBJ databases">
        <title>Genome public.</title>
        <authorList>
            <person name="Liu C."/>
            <person name="Sun Q."/>
        </authorList>
    </citation>
    <scope>NUCLEOTIDE SEQUENCE</scope>
    <source>
        <strain evidence="3">YIM B02565</strain>
    </source>
</reference>
<dbReference type="Pfam" id="PF00753">
    <property type="entry name" value="Lactamase_B"/>
    <property type="match status" value="1"/>
</dbReference>
<accession>A0A937FEW7</accession>
<gene>
    <name evidence="3" type="ORF">JK634_09685</name>
</gene>
<dbReference type="InterPro" id="IPR052159">
    <property type="entry name" value="Competence_DNA_uptake"/>
</dbReference>
<dbReference type="CDD" id="cd07731">
    <property type="entry name" value="ComA-like_MBL-fold"/>
    <property type="match status" value="1"/>
</dbReference>
<sequence>MKKLKFLSLLLVLTSLLFISCSKGNTISSETQTTSGVKIHYIDVGQGDAILIQYKDKNLLIDSSTSKEDKKFKNYINSLKIKKFDAIVATHPDEDHIGNMDWVIKNFDVGKFYAPKKKTTTAAFKDMVAELNNKDLKINVLKGGSTIDFSPDLKLDVFAPNSDNYGDDNNNYSAIIKLTYGNNTALFTGDAEKESESETLQKGYNLKSDILKVGHHGSSTSTSKNFLQAVNPKYAIISCGKDNKYGHPHIETIDKLKAAKVKYYRTDLDGTIIATLDGKTITFNK</sequence>
<comment type="caution">
    <text evidence="3">The sequence shown here is derived from an EMBL/GenBank/DDBJ whole genome shotgun (WGS) entry which is preliminary data.</text>
</comment>
<keyword evidence="1" id="KW-0732">Signal</keyword>
<dbReference type="RefSeq" id="WP_202767451.1">
    <property type="nucleotide sequence ID" value="NZ_JAESWA010000022.1"/>
</dbReference>
<keyword evidence="4" id="KW-1185">Reference proteome</keyword>
<dbReference type="InterPro" id="IPR001279">
    <property type="entry name" value="Metallo-B-lactamas"/>
</dbReference>
<dbReference type="PANTHER" id="PTHR30619">
    <property type="entry name" value="DNA INTERNALIZATION/COMPETENCE PROTEIN COMEC/REC2"/>
    <property type="match status" value="1"/>
</dbReference>
<name>A0A937FEW7_9CLOT</name>
<dbReference type="InterPro" id="IPR036866">
    <property type="entry name" value="RibonucZ/Hydroxyglut_hydro"/>
</dbReference>
<dbReference type="PROSITE" id="PS51257">
    <property type="entry name" value="PROKAR_LIPOPROTEIN"/>
    <property type="match status" value="1"/>
</dbReference>
<evidence type="ECO:0000256" key="1">
    <source>
        <dbReference type="SAM" id="SignalP"/>
    </source>
</evidence>
<feature type="chain" id="PRO_5037152938" evidence="1">
    <location>
        <begin position="25"/>
        <end position="285"/>
    </location>
</feature>
<dbReference type="AlphaFoldDB" id="A0A937FEW7"/>
<protein>
    <submittedName>
        <fullName evidence="3">MBL fold metallo-hydrolase</fullName>
    </submittedName>
</protein>
<dbReference type="Proteomes" id="UP000623681">
    <property type="component" value="Unassembled WGS sequence"/>
</dbReference>
<dbReference type="InterPro" id="IPR035681">
    <property type="entry name" value="ComA-like_MBL"/>
</dbReference>
<dbReference type="EMBL" id="JAESWA010000022">
    <property type="protein sequence ID" value="MBL4932074.1"/>
    <property type="molecule type" value="Genomic_DNA"/>
</dbReference>
<feature type="domain" description="Metallo-beta-lactamase" evidence="2">
    <location>
        <begin position="46"/>
        <end position="241"/>
    </location>
</feature>
<dbReference type="Gene3D" id="3.60.15.10">
    <property type="entry name" value="Ribonuclease Z/Hydroxyacylglutathione hydrolase-like"/>
    <property type="match status" value="1"/>
</dbReference>
<evidence type="ECO:0000313" key="3">
    <source>
        <dbReference type="EMBL" id="MBL4932074.1"/>
    </source>
</evidence>
<dbReference type="SUPFAM" id="SSF56281">
    <property type="entry name" value="Metallo-hydrolase/oxidoreductase"/>
    <property type="match status" value="1"/>
</dbReference>